<dbReference type="AlphaFoldDB" id="A0A9N9NMI9"/>
<keyword evidence="3" id="KW-1185">Reference proteome</keyword>
<feature type="non-terminal residue" evidence="2">
    <location>
        <position position="100"/>
    </location>
</feature>
<evidence type="ECO:0000313" key="3">
    <source>
        <dbReference type="Proteomes" id="UP000789396"/>
    </source>
</evidence>
<dbReference type="Proteomes" id="UP000789396">
    <property type="component" value="Unassembled WGS sequence"/>
</dbReference>
<protein>
    <submittedName>
        <fullName evidence="2">13617_t:CDS:1</fullName>
    </submittedName>
</protein>
<name>A0A9N9NMI9_9GLOM</name>
<accession>A0A9N9NMI9</accession>
<feature type="region of interest" description="Disordered" evidence="1">
    <location>
        <begin position="27"/>
        <end position="46"/>
    </location>
</feature>
<evidence type="ECO:0000313" key="2">
    <source>
        <dbReference type="EMBL" id="CAG8747115.1"/>
    </source>
</evidence>
<proteinExistence type="predicted"/>
<comment type="caution">
    <text evidence="2">The sequence shown here is derived from an EMBL/GenBank/DDBJ whole genome shotgun (WGS) entry which is preliminary data.</text>
</comment>
<reference evidence="2" key="1">
    <citation type="submission" date="2021-06" db="EMBL/GenBank/DDBJ databases">
        <authorList>
            <person name="Kallberg Y."/>
            <person name="Tangrot J."/>
            <person name="Rosling A."/>
        </authorList>
    </citation>
    <scope>NUCLEOTIDE SEQUENCE</scope>
    <source>
        <strain evidence="2">IN212</strain>
    </source>
</reference>
<dbReference type="EMBL" id="CAJVPZ010034588">
    <property type="protein sequence ID" value="CAG8747115.1"/>
    <property type="molecule type" value="Genomic_DNA"/>
</dbReference>
<organism evidence="2 3">
    <name type="scientific">Racocetra fulgida</name>
    <dbReference type="NCBI Taxonomy" id="60492"/>
    <lineage>
        <taxon>Eukaryota</taxon>
        <taxon>Fungi</taxon>
        <taxon>Fungi incertae sedis</taxon>
        <taxon>Mucoromycota</taxon>
        <taxon>Glomeromycotina</taxon>
        <taxon>Glomeromycetes</taxon>
        <taxon>Diversisporales</taxon>
        <taxon>Gigasporaceae</taxon>
        <taxon>Racocetra</taxon>
    </lineage>
</organism>
<gene>
    <name evidence="2" type="ORF">RFULGI_LOCUS13317</name>
</gene>
<dbReference type="OrthoDB" id="2384646at2759"/>
<evidence type="ECO:0000256" key="1">
    <source>
        <dbReference type="SAM" id="MobiDB-lite"/>
    </source>
</evidence>
<sequence length="100" mass="11542">MGFANSKLKNAILKNNKFTRTKSIFNSNKKSITPPEAEEYDSDDSIDHESNQVFSAVWLDGEREYRKFFYPWTKGRSPPINVMLKALPNSADKVRDLLNE</sequence>